<dbReference type="EMBL" id="JAAQHG020000008">
    <property type="protein sequence ID" value="KAL1587989.1"/>
    <property type="molecule type" value="Genomic_DNA"/>
</dbReference>
<comment type="caution">
    <text evidence="2">The sequence shown here is derived from an EMBL/GenBank/DDBJ whole genome shotgun (WGS) entry which is preliminary data.</text>
</comment>
<dbReference type="RefSeq" id="XP_069231094.1">
    <property type="nucleotide sequence ID" value="XM_069371944.1"/>
</dbReference>
<proteinExistence type="predicted"/>
<dbReference type="PANTHER" id="PTHR10695:SF46">
    <property type="entry name" value="BIFUNCTIONAL COENZYME A SYNTHASE-RELATED"/>
    <property type="match status" value="1"/>
</dbReference>
<dbReference type="PANTHER" id="PTHR10695">
    <property type="entry name" value="DEPHOSPHO-COA KINASE-RELATED"/>
    <property type="match status" value="1"/>
</dbReference>
<gene>
    <name evidence="2" type="ORF">WHR41_03338</name>
</gene>
<evidence type="ECO:0000259" key="1">
    <source>
        <dbReference type="Pfam" id="PF01467"/>
    </source>
</evidence>
<evidence type="ECO:0000313" key="3">
    <source>
        <dbReference type="Proteomes" id="UP000803884"/>
    </source>
</evidence>
<sequence>MTEEEAPRFILFVPPVPPPATLQALKAAFADTLTQVLREVASASTEYSKAAILEIALACPHLAGKQDAPRSQLYDETQSALAAIYKLVCVVAAAEHINVEDSDGVDVRVIPVAWSPSRDWYEDDANLEGPVLSIAGLAQATRAWQYAFGVENEEGEAMVRAFVTAKGKGGTVNRVQGKPVQNDLTAPNDPLASVSRSATSHAAGQRHYNSVVGGTFDHLHIGHKLLLTMTLFAAEPTAPKGKSRSSIIGITGDELLKNKKHISVLESWSDRQKAVADFCDSLIDFSASSEKKVTTRNDPVPNGKSIDIHYPSGYTLKCTEIQDPFGPTITDEDLGALIISAETRSGGKAVNDKRKEKGWKELDVFEVDVLDATEEGGAVSEGFESKISSTAIRAKIEKKRESKV</sequence>
<name>A0AB34KXT8_9PEZI</name>
<dbReference type="GO" id="GO:0004140">
    <property type="term" value="F:dephospho-CoA kinase activity"/>
    <property type="evidence" value="ECO:0007669"/>
    <property type="project" value="TreeGrafter"/>
</dbReference>
<dbReference type="GeneID" id="96004782"/>
<organism evidence="2 3">
    <name type="scientific">Cladosporium halotolerans</name>
    <dbReference type="NCBI Taxonomy" id="1052096"/>
    <lineage>
        <taxon>Eukaryota</taxon>
        <taxon>Fungi</taxon>
        <taxon>Dikarya</taxon>
        <taxon>Ascomycota</taxon>
        <taxon>Pezizomycotina</taxon>
        <taxon>Dothideomycetes</taxon>
        <taxon>Dothideomycetidae</taxon>
        <taxon>Cladosporiales</taxon>
        <taxon>Cladosporiaceae</taxon>
        <taxon>Cladosporium</taxon>
    </lineage>
</organism>
<feature type="domain" description="Cytidyltransferase-like" evidence="1">
    <location>
        <begin position="211"/>
        <end position="394"/>
    </location>
</feature>
<dbReference type="InterPro" id="IPR004821">
    <property type="entry name" value="Cyt_trans-like"/>
</dbReference>
<dbReference type="GO" id="GO:0015937">
    <property type="term" value="P:coenzyme A biosynthetic process"/>
    <property type="evidence" value="ECO:0007669"/>
    <property type="project" value="TreeGrafter"/>
</dbReference>
<dbReference type="Gene3D" id="3.40.50.620">
    <property type="entry name" value="HUPs"/>
    <property type="match status" value="1"/>
</dbReference>
<dbReference type="Pfam" id="PF01467">
    <property type="entry name" value="CTP_transf_like"/>
    <property type="match status" value="1"/>
</dbReference>
<protein>
    <recommendedName>
        <fullName evidence="1">Cytidyltransferase-like domain-containing protein</fullName>
    </recommendedName>
</protein>
<evidence type="ECO:0000313" key="2">
    <source>
        <dbReference type="EMBL" id="KAL1587989.1"/>
    </source>
</evidence>
<dbReference type="InterPro" id="IPR014729">
    <property type="entry name" value="Rossmann-like_a/b/a_fold"/>
</dbReference>
<reference evidence="2 3" key="1">
    <citation type="journal article" date="2020" name="Microbiol. Resour. Announc.">
        <title>Draft Genome Sequence of a Cladosporium Species Isolated from the Mesophotic Ascidian Didemnum maculosum.</title>
        <authorList>
            <person name="Gioti A."/>
            <person name="Siaperas R."/>
            <person name="Nikolaivits E."/>
            <person name="Le Goff G."/>
            <person name="Ouazzani J."/>
            <person name="Kotoulas G."/>
            <person name="Topakas E."/>
        </authorList>
    </citation>
    <scope>NUCLEOTIDE SEQUENCE [LARGE SCALE GENOMIC DNA]</scope>
    <source>
        <strain evidence="2 3">TM138-S3</strain>
    </source>
</reference>
<accession>A0AB34KXT8</accession>
<dbReference type="AlphaFoldDB" id="A0AB34KXT8"/>
<dbReference type="SUPFAM" id="SSF52374">
    <property type="entry name" value="Nucleotidylyl transferase"/>
    <property type="match status" value="1"/>
</dbReference>
<keyword evidence="3" id="KW-1185">Reference proteome</keyword>
<dbReference type="Proteomes" id="UP000803884">
    <property type="component" value="Unassembled WGS sequence"/>
</dbReference>